<dbReference type="InterPro" id="IPR044580">
    <property type="entry name" value="MTAN"/>
</dbReference>
<dbReference type="SUPFAM" id="SSF53167">
    <property type="entry name" value="Purine and uridine phosphorylases"/>
    <property type="match status" value="1"/>
</dbReference>
<feature type="domain" description="Nucleoside phosphorylase" evidence="2">
    <location>
        <begin position="6"/>
        <end position="132"/>
    </location>
</feature>
<evidence type="ECO:0000313" key="3">
    <source>
        <dbReference type="EMBL" id="KAL3788344.1"/>
    </source>
</evidence>
<dbReference type="EMBL" id="JALLAZ020000729">
    <property type="protein sequence ID" value="KAL3788344.1"/>
    <property type="molecule type" value="Genomic_DNA"/>
</dbReference>
<evidence type="ECO:0000256" key="1">
    <source>
        <dbReference type="SAM" id="MobiDB-lite"/>
    </source>
</evidence>
<comment type="caution">
    <text evidence="3">The sequence shown here is derived from an EMBL/GenBank/DDBJ whole genome shotgun (WGS) entry which is preliminary data.</text>
</comment>
<dbReference type="PANTHER" id="PTHR46994">
    <property type="entry name" value="5'-METHYLTHIOADENOSINE/S-ADENOSYLHOMOCYSTEINE NUCLEOSIDASE 1"/>
    <property type="match status" value="1"/>
</dbReference>
<dbReference type="InterPro" id="IPR000845">
    <property type="entry name" value="Nucleoside_phosphorylase_d"/>
</dbReference>
<reference evidence="3 4" key="1">
    <citation type="submission" date="2024-10" db="EMBL/GenBank/DDBJ databases">
        <title>Updated reference genomes for cyclostephanoid diatoms.</title>
        <authorList>
            <person name="Roberts W.R."/>
            <person name="Alverson A.J."/>
        </authorList>
    </citation>
    <scope>NUCLEOTIDE SEQUENCE [LARGE SCALE GENOMIC DNA]</scope>
    <source>
        <strain evidence="3 4">AJA276-08</strain>
    </source>
</reference>
<proteinExistence type="predicted"/>
<sequence>MLISNVVVAIAMEAEASPFVNHLNLQLDTSFFPSETPFRAFRGKHNNCNLTVITNGADTVYGTGVDNVGTVPAAVATFLALQKLKSDTDPADLLINAGTCGGFRRKGAAIGDVFLTTAVANHDRRIAIPGFTSYDSRPTTQSEGERERQRAV</sequence>
<dbReference type="Pfam" id="PF01048">
    <property type="entry name" value="PNP_UDP_1"/>
    <property type="match status" value="1"/>
</dbReference>
<accession>A0ABD3PL39</accession>
<evidence type="ECO:0000313" key="4">
    <source>
        <dbReference type="Proteomes" id="UP001530315"/>
    </source>
</evidence>
<gene>
    <name evidence="3" type="ORF">ACHAW5_001230</name>
</gene>
<evidence type="ECO:0000259" key="2">
    <source>
        <dbReference type="Pfam" id="PF01048"/>
    </source>
</evidence>
<dbReference type="InterPro" id="IPR035994">
    <property type="entry name" value="Nucleoside_phosphorylase_sf"/>
</dbReference>
<organism evidence="3 4">
    <name type="scientific">Stephanodiscus triporus</name>
    <dbReference type="NCBI Taxonomy" id="2934178"/>
    <lineage>
        <taxon>Eukaryota</taxon>
        <taxon>Sar</taxon>
        <taxon>Stramenopiles</taxon>
        <taxon>Ochrophyta</taxon>
        <taxon>Bacillariophyta</taxon>
        <taxon>Coscinodiscophyceae</taxon>
        <taxon>Thalassiosirophycidae</taxon>
        <taxon>Stephanodiscales</taxon>
        <taxon>Stephanodiscaceae</taxon>
        <taxon>Stephanodiscus</taxon>
    </lineage>
</organism>
<feature type="region of interest" description="Disordered" evidence="1">
    <location>
        <begin position="130"/>
        <end position="152"/>
    </location>
</feature>
<protein>
    <recommendedName>
        <fullName evidence="2">Nucleoside phosphorylase domain-containing protein</fullName>
    </recommendedName>
</protein>
<keyword evidence="4" id="KW-1185">Reference proteome</keyword>
<name>A0ABD3PL39_9STRA</name>
<dbReference type="PANTHER" id="PTHR46994:SF1">
    <property type="entry name" value="5'-METHYLTHIOADENOSINE NUCLEOSIDASE"/>
    <property type="match status" value="1"/>
</dbReference>
<dbReference type="AlphaFoldDB" id="A0ABD3PL39"/>
<dbReference type="Gene3D" id="3.40.50.1580">
    <property type="entry name" value="Nucleoside phosphorylase domain"/>
    <property type="match status" value="1"/>
</dbReference>
<dbReference type="Proteomes" id="UP001530315">
    <property type="component" value="Unassembled WGS sequence"/>
</dbReference>
<feature type="compositionally biased region" description="Basic and acidic residues" evidence="1">
    <location>
        <begin position="143"/>
        <end position="152"/>
    </location>
</feature>
<feature type="compositionally biased region" description="Polar residues" evidence="1">
    <location>
        <begin position="133"/>
        <end position="142"/>
    </location>
</feature>